<comment type="caution">
    <text evidence="2">The sequence shown here is derived from an EMBL/GenBank/DDBJ whole genome shotgun (WGS) entry which is preliminary data.</text>
</comment>
<proteinExistence type="predicted"/>
<dbReference type="Proteomes" id="UP001223712">
    <property type="component" value="Unassembled WGS sequence"/>
</dbReference>
<feature type="transmembrane region" description="Helical" evidence="1">
    <location>
        <begin position="168"/>
        <end position="187"/>
    </location>
</feature>
<dbReference type="RefSeq" id="WP_290334925.1">
    <property type="nucleotide sequence ID" value="NZ_JAUFQY010000002.1"/>
</dbReference>
<dbReference type="EMBL" id="JAUFQY010000002">
    <property type="protein sequence ID" value="MDN3702017.1"/>
    <property type="molecule type" value="Genomic_DNA"/>
</dbReference>
<evidence type="ECO:0000313" key="3">
    <source>
        <dbReference type="Proteomes" id="UP001223712"/>
    </source>
</evidence>
<evidence type="ECO:0000313" key="2">
    <source>
        <dbReference type="EMBL" id="MDN3702017.1"/>
    </source>
</evidence>
<sequence>MNAMSTTNTIKISYRNSPAFDVVACLHAIAKNKDKKITNKRLNSIVSVISKELYDDIIAYSKITYDWLLILDMVTSLDAKENIPRSIDSILEDISSLSDLEFCKFLIGEHKFDDAMLQSLLDIPELSLDMSQFYPSYVDKRELYNFIYSRDKIRAQIINTINVFWKKFIVLSGTLIGWVLILHYLLYRIKWMVIQIYF</sequence>
<keyword evidence="1" id="KW-0812">Transmembrane</keyword>
<protein>
    <submittedName>
        <fullName evidence="2">Uncharacterized protein</fullName>
    </submittedName>
</protein>
<evidence type="ECO:0000256" key="1">
    <source>
        <dbReference type="SAM" id="Phobius"/>
    </source>
</evidence>
<keyword evidence="3" id="KW-1185">Reference proteome</keyword>
<organism evidence="2 3">
    <name type="scientific">Vibrio artabrorum</name>
    <dbReference type="NCBI Taxonomy" id="446374"/>
    <lineage>
        <taxon>Bacteria</taxon>
        <taxon>Pseudomonadati</taxon>
        <taxon>Pseudomonadota</taxon>
        <taxon>Gammaproteobacteria</taxon>
        <taxon>Vibrionales</taxon>
        <taxon>Vibrionaceae</taxon>
        <taxon>Vibrio</taxon>
    </lineage>
</organism>
<gene>
    <name evidence="2" type="ORF">QWY96_15955</name>
</gene>
<accession>A0ABT8CJU8</accession>
<name>A0ABT8CJU8_9VIBR</name>
<keyword evidence="1" id="KW-1133">Transmembrane helix</keyword>
<keyword evidence="1" id="KW-0472">Membrane</keyword>
<reference evidence="3" key="1">
    <citation type="journal article" date="2019" name="Int. J. Syst. Evol. Microbiol.">
        <title>The Global Catalogue of Microorganisms (GCM) 10K type strain sequencing project: providing services to taxonomists for standard genome sequencing and annotation.</title>
        <authorList>
            <consortium name="The Broad Institute Genomics Platform"/>
            <consortium name="The Broad Institute Genome Sequencing Center for Infectious Disease"/>
            <person name="Wu L."/>
            <person name="Ma J."/>
        </authorList>
    </citation>
    <scope>NUCLEOTIDE SEQUENCE [LARGE SCALE GENOMIC DNA]</scope>
    <source>
        <strain evidence="3">CECT 7226</strain>
    </source>
</reference>